<evidence type="ECO:0000256" key="5">
    <source>
        <dbReference type="HAMAP-Rule" id="MF_00340"/>
    </source>
</evidence>
<evidence type="ECO:0000256" key="6">
    <source>
        <dbReference type="SAM" id="MobiDB-lite"/>
    </source>
</evidence>
<dbReference type="GO" id="GO:0003735">
    <property type="term" value="F:structural constituent of ribosome"/>
    <property type="evidence" value="ECO:0007669"/>
    <property type="project" value="InterPro"/>
</dbReference>
<dbReference type="HAMAP" id="MF_00340">
    <property type="entry name" value="Ribosomal_bL32"/>
    <property type="match status" value="1"/>
</dbReference>
<organism evidence="7">
    <name type="scientific">Uronema sp. FACHB-2429</name>
    <dbReference type="NCBI Taxonomy" id="2725787"/>
    <lineage>
        <taxon>Eukaryota</taxon>
        <taxon>Viridiplantae</taxon>
        <taxon>Chlorophyta</taxon>
        <taxon>core chlorophytes</taxon>
        <taxon>Chlorophyceae</taxon>
        <taxon>OCC clade</taxon>
        <taxon>Chaetophorales</taxon>
        <taxon>Uronemataceae</taxon>
        <taxon>Uronema</taxon>
    </lineage>
</organism>
<evidence type="ECO:0000256" key="1">
    <source>
        <dbReference type="ARBA" id="ARBA00008560"/>
    </source>
</evidence>
<keyword evidence="2 5" id="KW-0689">Ribosomal protein</keyword>
<proteinExistence type="inferred from homology"/>
<keyword evidence="3 5" id="KW-0687">Ribonucleoprotein</keyword>
<name>A0A6H1U5Y2_9CHLO</name>
<dbReference type="AlphaFoldDB" id="A0A6H1U5Y2"/>
<dbReference type="Pfam" id="PF01783">
    <property type="entry name" value="Ribosomal_L32p"/>
    <property type="match status" value="1"/>
</dbReference>
<feature type="region of interest" description="Disordered" evidence="6">
    <location>
        <begin position="1"/>
        <end position="22"/>
    </location>
</feature>
<keyword evidence="7" id="KW-0934">Plastid</keyword>
<dbReference type="GO" id="GO:0006412">
    <property type="term" value="P:translation"/>
    <property type="evidence" value="ECO:0007669"/>
    <property type="project" value="UniProtKB-UniRule"/>
</dbReference>
<dbReference type="InterPro" id="IPR044958">
    <property type="entry name" value="Ribosomal_bL32_plant/cyanobact"/>
</dbReference>
<dbReference type="SUPFAM" id="SSF57829">
    <property type="entry name" value="Zn-binding ribosomal proteins"/>
    <property type="match status" value="1"/>
</dbReference>
<geneLocation type="chloroplast" evidence="7"/>
<protein>
    <recommendedName>
        <fullName evidence="4 5">Large ribosomal subunit protein bL32c</fullName>
    </recommendedName>
</protein>
<dbReference type="InterPro" id="IPR002677">
    <property type="entry name" value="Ribosomal_bL32"/>
</dbReference>
<dbReference type="GO" id="GO:0009507">
    <property type="term" value="C:chloroplast"/>
    <property type="evidence" value="ECO:0007669"/>
    <property type="project" value="UniProtKB-SubCell"/>
</dbReference>
<evidence type="ECO:0000256" key="4">
    <source>
        <dbReference type="ARBA" id="ARBA00035280"/>
    </source>
</evidence>
<evidence type="ECO:0000256" key="3">
    <source>
        <dbReference type="ARBA" id="ARBA00023274"/>
    </source>
</evidence>
<accession>A0A6H1U5Y2</accession>
<dbReference type="PANTHER" id="PTHR36083:SF1">
    <property type="entry name" value="LARGE RIBOSOMAL SUBUNIT PROTEIN BL32C"/>
    <property type="match status" value="1"/>
</dbReference>
<gene>
    <name evidence="5 7" type="primary">rpl32</name>
</gene>
<dbReference type="GO" id="GO:0015934">
    <property type="term" value="C:large ribosomal subunit"/>
    <property type="evidence" value="ECO:0007669"/>
    <property type="project" value="InterPro"/>
</dbReference>
<evidence type="ECO:0000256" key="2">
    <source>
        <dbReference type="ARBA" id="ARBA00022980"/>
    </source>
</evidence>
<evidence type="ECO:0000313" key="7">
    <source>
        <dbReference type="EMBL" id="QIZ74308.1"/>
    </source>
</evidence>
<dbReference type="PANTHER" id="PTHR36083">
    <property type="entry name" value="50S RIBOSOMAL PROTEIN L32, CHLOROPLASTIC"/>
    <property type="match status" value="1"/>
</dbReference>
<sequence length="59" mass="6751">MAVPKKRTSKSKKNLRKNTWKRKVLKRAMRALVLAKLDLNNLQDNVVTNSEDNSNLSAN</sequence>
<reference evidence="7" key="1">
    <citation type="submission" date="2019-11" db="EMBL/GenBank/DDBJ databases">
        <title>The Chloroplast Genome of the Green Alga Uronema sp.</title>
        <authorList>
            <person name="Liu B."/>
        </authorList>
    </citation>
    <scope>NUCLEOTIDE SEQUENCE</scope>
</reference>
<dbReference type="EMBL" id="MN659374">
    <property type="protein sequence ID" value="QIZ74308.1"/>
    <property type="molecule type" value="Genomic_DNA"/>
</dbReference>
<keyword evidence="7" id="KW-0150">Chloroplast</keyword>
<dbReference type="InterPro" id="IPR011332">
    <property type="entry name" value="Ribosomal_zn-bd"/>
</dbReference>
<comment type="subcellular location">
    <subcellularLocation>
        <location evidence="5">Plastid</location>
        <location evidence="5">Chloroplast</location>
    </subcellularLocation>
</comment>
<comment type="similarity">
    <text evidence="1 5">Belongs to the bacterial ribosomal protein bL32 family.</text>
</comment>